<reference evidence="2" key="1">
    <citation type="submission" date="2025-08" db="UniProtKB">
        <authorList>
            <consortium name="Ensembl"/>
        </authorList>
    </citation>
    <scope>IDENTIFICATION</scope>
</reference>
<dbReference type="GeneTree" id="ENSGT00910000147934"/>
<dbReference type="Ensembl" id="ENSRROT00000000418.1">
    <property type="protein sequence ID" value="ENSRROP00000000157.1"/>
    <property type="gene ID" value="ENSRROG00000000364.1"/>
</dbReference>
<proteinExistence type="predicted"/>
<feature type="chain" id="PRO_5014371776" evidence="1">
    <location>
        <begin position="22"/>
        <end position="59"/>
    </location>
</feature>
<feature type="signal peptide" evidence="1">
    <location>
        <begin position="1"/>
        <end position="21"/>
    </location>
</feature>
<evidence type="ECO:0000256" key="1">
    <source>
        <dbReference type="SAM" id="SignalP"/>
    </source>
</evidence>
<sequence length="59" mass="6743">VLLYRLALLGLYFLCRTPVEHQMLNTSTCSNFAIPAHIIHWISFVGGHQVNSLIWTMSQ</sequence>
<accession>A0A2K6N7A4</accession>
<reference evidence="2" key="2">
    <citation type="submission" date="2025-09" db="UniProtKB">
        <authorList>
            <consortium name="Ensembl"/>
        </authorList>
    </citation>
    <scope>IDENTIFICATION</scope>
</reference>
<name>A0A2K6N7A4_RHIRO</name>
<evidence type="ECO:0000313" key="3">
    <source>
        <dbReference type="Proteomes" id="UP000233200"/>
    </source>
</evidence>
<dbReference type="Proteomes" id="UP000233200">
    <property type="component" value="Unplaced"/>
</dbReference>
<organism evidence="2 3">
    <name type="scientific">Rhinopithecus roxellana</name>
    <name type="common">Golden snub-nosed monkey</name>
    <name type="synonym">Pygathrix roxellana</name>
    <dbReference type="NCBI Taxonomy" id="61622"/>
    <lineage>
        <taxon>Eukaryota</taxon>
        <taxon>Metazoa</taxon>
        <taxon>Chordata</taxon>
        <taxon>Craniata</taxon>
        <taxon>Vertebrata</taxon>
        <taxon>Euteleostomi</taxon>
        <taxon>Mammalia</taxon>
        <taxon>Eutheria</taxon>
        <taxon>Euarchontoglires</taxon>
        <taxon>Primates</taxon>
        <taxon>Haplorrhini</taxon>
        <taxon>Catarrhini</taxon>
        <taxon>Cercopithecidae</taxon>
        <taxon>Colobinae</taxon>
        <taxon>Rhinopithecus</taxon>
    </lineage>
</organism>
<keyword evidence="3" id="KW-1185">Reference proteome</keyword>
<dbReference type="AlphaFoldDB" id="A0A2K6N7A4"/>
<evidence type="ECO:0000313" key="2">
    <source>
        <dbReference type="Ensembl" id="ENSRROP00000000157.1"/>
    </source>
</evidence>
<keyword evidence="1" id="KW-0732">Signal</keyword>
<protein>
    <submittedName>
        <fullName evidence="2">Uncharacterized protein</fullName>
    </submittedName>
</protein>
<dbReference type="OMA" id="TPVEHQM"/>